<dbReference type="Proteomes" id="UP000678393">
    <property type="component" value="Unassembled WGS sequence"/>
</dbReference>
<feature type="transmembrane region" description="Helical" evidence="8">
    <location>
        <begin position="157"/>
        <end position="179"/>
    </location>
</feature>
<evidence type="ECO:0000313" key="10">
    <source>
        <dbReference type="EMBL" id="CAG5114675.1"/>
    </source>
</evidence>
<keyword evidence="2 8" id="KW-0812">Transmembrane</keyword>
<dbReference type="OrthoDB" id="9990906at2759"/>
<feature type="transmembrane region" description="Helical" evidence="8">
    <location>
        <begin position="73"/>
        <end position="95"/>
    </location>
</feature>
<organism evidence="10 11">
    <name type="scientific">Candidula unifasciata</name>
    <dbReference type="NCBI Taxonomy" id="100452"/>
    <lineage>
        <taxon>Eukaryota</taxon>
        <taxon>Metazoa</taxon>
        <taxon>Spiralia</taxon>
        <taxon>Lophotrochozoa</taxon>
        <taxon>Mollusca</taxon>
        <taxon>Gastropoda</taxon>
        <taxon>Heterobranchia</taxon>
        <taxon>Euthyneura</taxon>
        <taxon>Panpulmonata</taxon>
        <taxon>Eupulmonata</taxon>
        <taxon>Stylommatophora</taxon>
        <taxon>Helicina</taxon>
        <taxon>Helicoidea</taxon>
        <taxon>Geomitridae</taxon>
        <taxon>Candidula</taxon>
    </lineage>
</organism>
<dbReference type="GO" id="GO:0005886">
    <property type="term" value="C:plasma membrane"/>
    <property type="evidence" value="ECO:0007669"/>
    <property type="project" value="TreeGrafter"/>
</dbReference>
<dbReference type="PANTHER" id="PTHR24243">
    <property type="entry name" value="G-PROTEIN COUPLED RECEPTOR"/>
    <property type="match status" value="1"/>
</dbReference>
<dbReference type="SUPFAM" id="SSF81321">
    <property type="entry name" value="Family A G protein-coupled receptor-like"/>
    <property type="match status" value="1"/>
</dbReference>
<dbReference type="InterPro" id="IPR000276">
    <property type="entry name" value="GPCR_Rhodpsn"/>
</dbReference>
<dbReference type="GO" id="GO:0004930">
    <property type="term" value="F:G protein-coupled receptor activity"/>
    <property type="evidence" value="ECO:0007669"/>
    <property type="project" value="UniProtKB-KW"/>
</dbReference>
<dbReference type="Gene3D" id="1.20.1070.10">
    <property type="entry name" value="Rhodopsin 7-helix transmembrane proteins"/>
    <property type="match status" value="1"/>
</dbReference>
<dbReference type="InterPro" id="IPR017452">
    <property type="entry name" value="GPCR_Rhodpsn_7TM"/>
</dbReference>
<evidence type="ECO:0000256" key="5">
    <source>
        <dbReference type="ARBA" id="ARBA00023136"/>
    </source>
</evidence>
<evidence type="ECO:0000256" key="3">
    <source>
        <dbReference type="ARBA" id="ARBA00022989"/>
    </source>
</evidence>
<protein>
    <recommendedName>
        <fullName evidence="9">G-protein coupled receptors family 1 profile domain-containing protein</fullName>
    </recommendedName>
</protein>
<keyword evidence="3 8" id="KW-1133">Transmembrane helix</keyword>
<reference evidence="10" key="1">
    <citation type="submission" date="2021-04" db="EMBL/GenBank/DDBJ databases">
        <authorList>
            <consortium name="Molecular Ecology Group"/>
        </authorList>
    </citation>
    <scope>NUCLEOTIDE SEQUENCE</scope>
</reference>
<feature type="transmembrane region" description="Helical" evidence="8">
    <location>
        <begin position="102"/>
        <end position="123"/>
    </location>
</feature>
<comment type="caution">
    <text evidence="10">The sequence shown here is derived from an EMBL/GenBank/DDBJ whole genome shotgun (WGS) entry which is preliminary data.</text>
</comment>
<gene>
    <name evidence="10" type="ORF">CUNI_LOCUS233</name>
</gene>
<dbReference type="PANTHER" id="PTHR24243:SF230">
    <property type="entry name" value="G-PROTEIN COUPLED RECEPTORS FAMILY 1 PROFILE DOMAIN-CONTAINING PROTEIN"/>
    <property type="match status" value="1"/>
</dbReference>
<proteinExistence type="predicted"/>
<keyword evidence="7" id="KW-0807">Transducer</keyword>
<evidence type="ECO:0000256" key="6">
    <source>
        <dbReference type="ARBA" id="ARBA00023170"/>
    </source>
</evidence>
<comment type="subcellular location">
    <subcellularLocation>
        <location evidence="1">Membrane</location>
        <topology evidence="1">Multi-pass membrane protein</topology>
    </subcellularLocation>
</comment>
<evidence type="ECO:0000256" key="1">
    <source>
        <dbReference type="ARBA" id="ARBA00004141"/>
    </source>
</evidence>
<dbReference type="Pfam" id="PF00001">
    <property type="entry name" value="7tm_1"/>
    <property type="match status" value="1"/>
</dbReference>
<dbReference type="PROSITE" id="PS50262">
    <property type="entry name" value="G_PROTEIN_RECEP_F1_2"/>
    <property type="match status" value="1"/>
</dbReference>
<name>A0A8S3YGT2_9EUPU</name>
<dbReference type="EMBL" id="CAJHNH020000023">
    <property type="protein sequence ID" value="CAG5114675.1"/>
    <property type="molecule type" value="Genomic_DNA"/>
</dbReference>
<feature type="domain" description="G-protein coupled receptors family 1 profile" evidence="9">
    <location>
        <begin position="73"/>
        <end position="281"/>
    </location>
</feature>
<accession>A0A8S3YGT2</accession>
<evidence type="ECO:0000256" key="7">
    <source>
        <dbReference type="ARBA" id="ARBA00023224"/>
    </source>
</evidence>
<sequence>MVIYVLPAIILPGLVLNLVSCLVFTSKELKNFSSSIYIFALLVSDTGVLIGLLFVWLEAIGYQVNHLNGVCQVWYVVCITVENYITICHPISFMVMCTKRRAVIVVTCILLLSLLLYIITPIATGVASPRSDKEVGKCWVRSEWMSVMHMMTYLDSLVTLLVPLIAVTGMLITIVLSIIHRSRWKKRLSSLPVLETAEMTPITDSKRTGAHASAQFRVAKMLFALSVSYVIMNSPSQVSRLYYLIRPRNPGDSEMTHSEGLIQLVLLYISYAHHASKFWIFVIVSKNFLKNLKQTVAELTKCRC</sequence>
<evidence type="ECO:0000256" key="8">
    <source>
        <dbReference type="SAM" id="Phobius"/>
    </source>
</evidence>
<feature type="transmembrane region" description="Helical" evidence="8">
    <location>
        <begin position="36"/>
        <end position="57"/>
    </location>
</feature>
<keyword evidence="5 8" id="KW-0472">Membrane</keyword>
<feature type="transmembrane region" description="Helical" evidence="8">
    <location>
        <begin position="6"/>
        <end position="24"/>
    </location>
</feature>
<keyword evidence="11" id="KW-1185">Reference proteome</keyword>
<keyword evidence="4" id="KW-0297">G-protein coupled receptor</keyword>
<keyword evidence="6" id="KW-0675">Receptor</keyword>
<evidence type="ECO:0000256" key="2">
    <source>
        <dbReference type="ARBA" id="ARBA00022692"/>
    </source>
</evidence>
<evidence type="ECO:0000256" key="4">
    <source>
        <dbReference type="ARBA" id="ARBA00023040"/>
    </source>
</evidence>
<evidence type="ECO:0000313" key="11">
    <source>
        <dbReference type="Proteomes" id="UP000678393"/>
    </source>
</evidence>
<dbReference type="AlphaFoldDB" id="A0A8S3YGT2"/>
<evidence type="ECO:0000259" key="9">
    <source>
        <dbReference type="PROSITE" id="PS50262"/>
    </source>
</evidence>